<organism evidence="3 4">
    <name type="scientific">Pandoraea sputorum</name>
    <dbReference type="NCBI Taxonomy" id="93222"/>
    <lineage>
        <taxon>Bacteria</taxon>
        <taxon>Pseudomonadati</taxon>
        <taxon>Pseudomonadota</taxon>
        <taxon>Betaproteobacteria</taxon>
        <taxon>Burkholderiales</taxon>
        <taxon>Burkholderiaceae</taxon>
        <taxon>Pandoraea</taxon>
    </lineage>
</organism>
<name>A0A5E5BKQ0_9BURK</name>
<dbReference type="InterPro" id="IPR029052">
    <property type="entry name" value="Metallo-depent_PP-like"/>
</dbReference>
<keyword evidence="2" id="KW-1133">Transmembrane helix</keyword>
<evidence type="ECO:0000256" key="2">
    <source>
        <dbReference type="SAM" id="Phobius"/>
    </source>
</evidence>
<sequence>MPTVSPIQFSRQPSPTVAAAGETLHGRKTGVPLDVTSPALHALQQTAVPAFRAQLCKALASGHDLGSLGDCERTLQTLQQDLNNVRPVDATDATFRLGTTPASEGVAAPWARVFTSLANTAASLDQVREELKEKMRGERPPSWAMRLLHQVGTFLGIVVAAGLLVGVWLWGLPVATGIALAGAGATLAVIAGIVAERIATAQLHQHAAFAERLGARLAQLDTLRAMVIRADRDMMVANLRDQLTPEAANYHAQLLALEEVDVHGNSVSHAPMGFGPQTVCFGDGDGSDARLLLAALQAGYLSITAEGQAILAHLLQAEADFVRHLDKRRPDFQEFQEHTELQALVAELYHHHLTFREGVDLLISVGDVCHDRFSNNKNISRLIREALKARGVTFLEGNHDDHLLTRDRPGEPSPKALFGAFAKDTATPEQWLAHQQTVFERIYYDQASGVAVNHQGFGIGPDGTVQAANGFFVFKDNPAEFFLDVQNNNRVAMPQDAATLTPCQKLQLLMSLSDRDRPSVDLPGVANCLPLLLLTLPRSARTLDRWTPEQEQEIATWLENAAASHGLNDAFWQRRLTFHLNGADQLKFQTSFRPRVTDCQALVKAFADRGHRVTLVKGHDGQRTTGGGVLSINARNSGGYCPTALILRTPAAVNMFDGNPWLALPRIDPAKMGAPLPRSDANSALETAYSGEAEQ</sequence>
<feature type="transmembrane region" description="Helical" evidence="2">
    <location>
        <begin position="147"/>
        <end position="170"/>
    </location>
</feature>
<dbReference type="Proteomes" id="UP000335538">
    <property type="component" value="Unassembled WGS sequence"/>
</dbReference>
<dbReference type="Gene3D" id="3.60.21.10">
    <property type="match status" value="1"/>
</dbReference>
<proteinExistence type="predicted"/>
<keyword evidence="2" id="KW-0812">Transmembrane</keyword>
<dbReference type="AlphaFoldDB" id="A0A5E5BKQ0"/>
<evidence type="ECO:0000313" key="4">
    <source>
        <dbReference type="Proteomes" id="UP000335538"/>
    </source>
</evidence>
<dbReference type="SUPFAM" id="SSF56300">
    <property type="entry name" value="Metallo-dependent phosphatases"/>
    <property type="match status" value="1"/>
</dbReference>
<dbReference type="EMBL" id="CABPSR010000049">
    <property type="protein sequence ID" value="VVE85938.1"/>
    <property type="molecule type" value="Genomic_DNA"/>
</dbReference>
<protein>
    <submittedName>
        <fullName evidence="3">Uncharacterized protein</fullName>
    </submittedName>
</protein>
<reference evidence="3 4" key="1">
    <citation type="submission" date="2019-08" db="EMBL/GenBank/DDBJ databases">
        <authorList>
            <person name="Peeters C."/>
        </authorList>
    </citation>
    <scope>NUCLEOTIDE SEQUENCE [LARGE SCALE GENOMIC DNA]</scope>
    <source>
        <strain evidence="3 4">LMG 31121</strain>
    </source>
</reference>
<gene>
    <name evidence="3" type="ORF">PSP31121_05571</name>
</gene>
<evidence type="ECO:0000256" key="1">
    <source>
        <dbReference type="SAM" id="MobiDB-lite"/>
    </source>
</evidence>
<accession>A0A5E5BKQ0</accession>
<keyword evidence="2" id="KW-0472">Membrane</keyword>
<evidence type="ECO:0000313" key="3">
    <source>
        <dbReference type="EMBL" id="VVE85938.1"/>
    </source>
</evidence>
<dbReference type="RefSeq" id="WP_150811576.1">
    <property type="nucleotide sequence ID" value="NZ_CABPSR010000049.1"/>
</dbReference>
<feature type="region of interest" description="Disordered" evidence="1">
    <location>
        <begin position="673"/>
        <end position="695"/>
    </location>
</feature>
<feature type="transmembrane region" description="Helical" evidence="2">
    <location>
        <begin position="176"/>
        <end position="195"/>
    </location>
</feature>